<dbReference type="Proteomes" id="UP000030765">
    <property type="component" value="Unassembled WGS sequence"/>
</dbReference>
<evidence type="ECO:0000256" key="1">
    <source>
        <dbReference type="SAM" id="MobiDB-lite"/>
    </source>
</evidence>
<organism evidence="2">
    <name type="scientific">Anopheles sinensis</name>
    <name type="common">Mosquito</name>
    <dbReference type="NCBI Taxonomy" id="74873"/>
    <lineage>
        <taxon>Eukaryota</taxon>
        <taxon>Metazoa</taxon>
        <taxon>Ecdysozoa</taxon>
        <taxon>Arthropoda</taxon>
        <taxon>Hexapoda</taxon>
        <taxon>Insecta</taxon>
        <taxon>Pterygota</taxon>
        <taxon>Neoptera</taxon>
        <taxon>Endopterygota</taxon>
        <taxon>Diptera</taxon>
        <taxon>Nematocera</taxon>
        <taxon>Culicoidea</taxon>
        <taxon>Culicidae</taxon>
        <taxon>Anophelinae</taxon>
        <taxon>Anopheles</taxon>
    </lineage>
</organism>
<accession>A0A084WQ74</accession>
<feature type="region of interest" description="Disordered" evidence="1">
    <location>
        <begin position="1"/>
        <end position="21"/>
    </location>
</feature>
<evidence type="ECO:0000313" key="3">
    <source>
        <dbReference type="EnsemblMetazoa" id="ASIC020579-PA"/>
    </source>
</evidence>
<protein>
    <submittedName>
        <fullName evidence="2 3">Uncharacterized protein</fullName>
    </submittedName>
</protein>
<keyword evidence="4" id="KW-1185">Reference proteome</keyword>
<sequence>MVRTRSSSPRRHRSIFSPGVSRGAKNETIQMHLGDIIPRHVDVPPDIGYKGSNDHWGHGRVNAKSLPRSTFGSAVQYGVGLRIPAGAKLEVLL</sequence>
<evidence type="ECO:0000313" key="4">
    <source>
        <dbReference type="Proteomes" id="UP000030765"/>
    </source>
</evidence>
<reference evidence="3" key="2">
    <citation type="submission" date="2020-05" db="UniProtKB">
        <authorList>
            <consortium name="EnsemblMetazoa"/>
        </authorList>
    </citation>
    <scope>IDENTIFICATION</scope>
</reference>
<dbReference type="AlphaFoldDB" id="A0A084WQ74"/>
<dbReference type="EMBL" id="KE525379">
    <property type="protein sequence ID" value="KFB52368.1"/>
    <property type="molecule type" value="Genomic_DNA"/>
</dbReference>
<dbReference type="EnsemblMetazoa" id="ASIC020579-RA">
    <property type="protein sequence ID" value="ASIC020579-PA"/>
    <property type="gene ID" value="ASIC020579"/>
</dbReference>
<proteinExistence type="predicted"/>
<evidence type="ECO:0000313" key="2">
    <source>
        <dbReference type="EMBL" id="KFB52368.1"/>
    </source>
</evidence>
<gene>
    <name evidence="2" type="ORF">ZHAS_00020579</name>
</gene>
<dbReference type="EMBL" id="ATLV01025281">
    <property type="status" value="NOT_ANNOTATED_CDS"/>
    <property type="molecule type" value="Genomic_DNA"/>
</dbReference>
<name>A0A084WQ74_ANOSI</name>
<dbReference type="VEuPathDB" id="VectorBase:ASIC020579"/>
<reference evidence="2 4" key="1">
    <citation type="journal article" date="2014" name="BMC Genomics">
        <title>Genome sequence of Anopheles sinensis provides insight into genetics basis of mosquito competence for malaria parasites.</title>
        <authorList>
            <person name="Zhou D."/>
            <person name="Zhang D."/>
            <person name="Ding G."/>
            <person name="Shi L."/>
            <person name="Hou Q."/>
            <person name="Ye Y."/>
            <person name="Xu Y."/>
            <person name="Zhou H."/>
            <person name="Xiong C."/>
            <person name="Li S."/>
            <person name="Yu J."/>
            <person name="Hong S."/>
            <person name="Yu X."/>
            <person name="Zou P."/>
            <person name="Chen C."/>
            <person name="Chang X."/>
            <person name="Wang W."/>
            <person name="Lv Y."/>
            <person name="Sun Y."/>
            <person name="Ma L."/>
            <person name="Shen B."/>
            <person name="Zhu C."/>
        </authorList>
    </citation>
    <scope>NUCLEOTIDE SEQUENCE [LARGE SCALE GENOMIC DNA]</scope>
</reference>